<dbReference type="EMBL" id="JWZX01003064">
    <property type="protein sequence ID" value="KOO24705.1"/>
    <property type="molecule type" value="Genomic_DNA"/>
</dbReference>
<evidence type="ECO:0000313" key="2">
    <source>
        <dbReference type="EMBL" id="KOO24705.1"/>
    </source>
</evidence>
<name>A0A0M0JE11_9EUKA</name>
<keyword evidence="3" id="KW-1185">Reference proteome</keyword>
<evidence type="ECO:0000313" key="3">
    <source>
        <dbReference type="Proteomes" id="UP000037460"/>
    </source>
</evidence>
<dbReference type="Proteomes" id="UP000037460">
    <property type="component" value="Unassembled WGS sequence"/>
</dbReference>
<keyword evidence="1" id="KW-0472">Membrane</keyword>
<feature type="non-terminal residue" evidence="2">
    <location>
        <position position="329"/>
    </location>
</feature>
<feature type="transmembrane region" description="Helical" evidence="1">
    <location>
        <begin position="133"/>
        <end position="152"/>
    </location>
</feature>
<protein>
    <submittedName>
        <fullName evidence="2">Uncharacterized protein</fullName>
    </submittedName>
</protein>
<feature type="transmembrane region" description="Helical" evidence="1">
    <location>
        <begin position="164"/>
        <end position="185"/>
    </location>
</feature>
<comment type="caution">
    <text evidence="2">The sequence shown here is derived from an EMBL/GenBank/DDBJ whole genome shotgun (WGS) entry which is preliminary data.</text>
</comment>
<gene>
    <name evidence="2" type="ORF">Ctob_008939</name>
</gene>
<keyword evidence="1" id="KW-0812">Transmembrane</keyword>
<feature type="transmembrane region" description="Helical" evidence="1">
    <location>
        <begin position="109"/>
        <end position="127"/>
    </location>
</feature>
<accession>A0A0M0JE11</accession>
<dbReference type="AlphaFoldDB" id="A0A0M0JE11"/>
<keyword evidence="1" id="KW-1133">Transmembrane helix</keyword>
<reference evidence="3" key="1">
    <citation type="journal article" date="2015" name="PLoS Genet.">
        <title>Genome Sequence and Transcriptome Analyses of Chrysochromulina tobin: Metabolic Tools for Enhanced Algal Fitness in the Prominent Order Prymnesiales (Haptophyceae).</title>
        <authorList>
            <person name="Hovde B.T."/>
            <person name="Deodato C.R."/>
            <person name="Hunsperger H.M."/>
            <person name="Ryken S.A."/>
            <person name="Yost W."/>
            <person name="Jha R.K."/>
            <person name="Patterson J."/>
            <person name="Monnat R.J. Jr."/>
            <person name="Barlow S.B."/>
            <person name="Starkenburg S.R."/>
            <person name="Cattolico R.A."/>
        </authorList>
    </citation>
    <scope>NUCLEOTIDE SEQUENCE</scope>
    <source>
        <strain evidence="3">CCMP291</strain>
    </source>
</reference>
<sequence>MRYDEDQTRLIIARLVAPLLWLFWLFLLWRFHRLLREARMTEENATAAKAKAAAAEAASAATGRIGMGEYVMINGRRGKITSDDGTSNSYKVTYDNGEWQLVVWARQGLLFLVYFAMDCVMLFLPYWDHWTARFVFAALVIAVLGGFWRLQARRQPYAMRQQHWLETFLYAVDILVIILAAYVYSPVQDSGTVQDRSMRLVFEQGLGALLGASVLVAVLVAGFNMECERQLFRNWVPPFLPYIDAPIEAALRDGAVRLIDCAWLLDSDRSDKNLPRVTKVVARLASNEPTSVLIRRLAKRCGTSSICITVETASAASPVRLRWRWWWTP</sequence>
<feature type="transmembrane region" description="Helical" evidence="1">
    <location>
        <begin position="205"/>
        <end position="223"/>
    </location>
</feature>
<proteinExistence type="predicted"/>
<evidence type="ECO:0000256" key="1">
    <source>
        <dbReference type="SAM" id="Phobius"/>
    </source>
</evidence>
<feature type="transmembrane region" description="Helical" evidence="1">
    <location>
        <begin position="12"/>
        <end position="31"/>
    </location>
</feature>
<organism evidence="2 3">
    <name type="scientific">Chrysochromulina tobinii</name>
    <dbReference type="NCBI Taxonomy" id="1460289"/>
    <lineage>
        <taxon>Eukaryota</taxon>
        <taxon>Haptista</taxon>
        <taxon>Haptophyta</taxon>
        <taxon>Prymnesiophyceae</taxon>
        <taxon>Prymnesiales</taxon>
        <taxon>Chrysochromulinaceae</taxon>
        <taxon>Chrysochromulina</taxon>
    </lineage>
</organism>